<evidence type="ECO:0000313" key="3">
    <source>
        <dbReference type="Proteomes" id="UP001215280"/>
    </source>
</evidence>
<accession>A0AAD7ICF2</accession>
<reference evidence="2" key="1">
    <citation type="submission" date="2023-03" db="EMBL/GenBank/DDBJ databases">
        <title>Massive genome expansion in bonnet fungi (Mycena s.s.) driven by repeated elements and novel gene families across ecological guilds.</title>
        <authorList>
            <consortium name="Lawrence Berkeley National Laboratory"/>
            <person name="Harder C.B."/>
            <person name="Miyauchi S."/>
            <person name="Viragh M."/>
            <person name="Kuo A."/>
            <person name="Thoen E."/>
            <person name="Andreopoulos B."/>
            <person name="Lu D."/>
            <person name="Skrede I."/>
            <person name="Drula E."/>
            <person name="Henrissat B."/>
            <person name="Morin E."/>
            <person name="Kohler A."/>
            <person name="Barry K."/>
            <person name="LaButti K."/>
            <person name="Morin E."/>
            <person name="Salamov A."/>
            <person name="Lipzen A."/>
            <person name="Mereny Z."/>
            <person name="Hegedus B."/>
            <person name="Baldrian P."/>
            <person name="Stursova M."/>
            <person name="Weitz H."/>
            <person name="Taylor A."/>
            <person name="Grigoriev I.V."/>
            <person name="Nagy L.G."/>
            <person name="Martin F."/>
            <person name="Kauserud H."/>
        </authorList>
    </citation>
    <scope>NUCLEOTIDE SEQUENCE</scope>
    <source>
        <strain evidence="2">CBHHK188m</strain>
    </source>
</reference>
<gene>
    <name evidence="2" type="ORF">DFH07DRAFT_840791</name>
</gene>
<sequence length="371" mass="41681">MSHFEWTSPTRRIGSRILSPIPNEVYLEIFSYFEPSEVADHADCKRVLSSLALVCRFFGAVSISRIYRSLEFSGRDVTPGYAPFCRLLVNDTPDARFAGEVAQLVRECTFKDWISEAGWASNFLDLYLRAVRRMPNVDSFHLESMPITESLICAITKHPETVSTLTIRSCTIETEISAKARKRLNTLTLRTLEYFPAPSATASAEIPPSTLRLRALEAFRTDSWPFGYYFIMRQHPTLRVLELHDVQDLVALFAFLAKSPTLTDLVLPKIMILKAGEPLPALAPTALPNIRSLTIPPSLLALFSRRTLSSVSLAGIEERHWDEDVWHVPALPFLAIKELSPLIQSGASLTALHVPAHVYFAFPLHKHLVNP</sequence>
<proteinExistence type="predicted"/>
<dbReference type="PROSITE" id="PS50181">
    <property type="entry name" value="FBOX"/>
    <property type="match status" value="1"/>
</dbReference>
<dbReference type="AlphaFoldDB" id="A0AAD7ICF2"/>
<organism evidence="2 3">
    <name type="scientific">Mycena maculata</name>
    <dbReference type="NCBI Taxonomy" id="230809"/>
    <lineage>
        <taxon>Eukaryota</taxon>
        <taxon>Fungi</taxon>
        <taxon>Dikarya</taxon>
        <taxon>Basidiomycota</taxon>
        <taxon>Agaricomycotina</taxon>
        <taxon>Agaricomycetes</taxon>
        <taxon>Agaricomycetidae</taxon>
        <taxon>Agaricales</taxon>
        <taxon>Marasmiineae</taxon>
        <taxon>Mycenaceae</taxon>
        <taxon>Mycena</taxon>
    </lineage>
</organism>
<dbReference type="EMBL" id="JARJLG010000136">
    <property type="protein sequence ID" value="KAJ7738656.1"/>
    <property type="molecule type" value="Genomic_DNA"/>
</dbReference>
<protein>
    <recommendedName>
        <fullName evidence="1">F-box domain-containing protein</fullName>
    </recommendedName>
</protein>
<dbReference type="InterPro" id="IPR032675">
    <property type="entry name" value="LRR_dom_sf"/>
</dbReference>
<evidence type="ECO:0000259" key="1">
    <source>
        <dbReference type="PROSITE" id="PS50181"/>
    </source>
</evidence>
<dbReference type="SUPFAM" id="SSF52047">
    <property type="entry name" value="RNI-like"/>
    <property type="match status" value="1"/>
</dbReference>
<dbReference type="Gene3D" id="3.80.10.10">
    <property type="entry name" value="Ribonuclease Inhibitor"/>
    <property type="match status" value="1"/>
</dbReference>
<keyword evidence="3" id="KW-1185">Reference proteome</keyword>
<name>A0AAD7ICF2_9AGAR</name>
<evidence type="ECO:0000313" key="2">
    <source>
        <dbReference type="EMBL" id="KAJ7738656.1"/>
    </source>
</evidence>
<dbReference type="InterPro" id="IPR001810">
    <property type="entry name" value="F-box_dom"/>
</dbReference>
<feature type="domain" description="F-box" evidence="1">
    <location>
        <begin position="15"/>
        <end position="70"/>
    </location>
</feature>
<comment type="caution">
    <text evidence="2">The sequence shown here is derived from an EMBL/GenBank/DDBJ whole genome shotgun (WGS) entry which is preliminary data.</text>
</comment>
<dbReference type="Proteomes" id="UP001215280">
    <property type="component" value="Unassembled WGS sequence"/>
</dbReference>